<reference evidence="2 3" key="1">
    <citation type="submission" date="2018-02" db="EMBL/GenBank/DDBJ databases">
        <title>Draft genome of wild Prunus yedoensis var. nudiflora.</title>
        <authorList>
            <person name="Baek S."/>
            <person name="Kim J.-H."/>
            <person name="Choi K."/>
            <person name="Kim G.-B."/>
            <person name="Cho A."/>
            <person name="Jang H."/>
            <person name="Shin C.-H."/>
            <person name="Yu H.-J."/>
            <person name="Mun J.-H."/>
        </authorList>
    </citation>
    <scope>NUCLEOTIDE SEQUENCE [LARGE SCALE GENOMIC DNA]</scope>
    <source>
        <strain evidence="3">cv. Jeju island</strain>
        <tissue evidence="2">Leaf</tissue>
    </source>
</reference>
<dbReference type="EMBL" id="PJQY01002727">
    <property type="protein sequence ID" value="PQM43057.1"/>
    <property type="molecule type" value="Genomic_DNA"/>
</dbReference>
<dbReference type="Proteomes" id="UP000250321">
    <property type="component" value="Unassembled WGS sequence"/>
</dbReference>
<evidence type="ECO:0000313" key="3">
    <source>
        <dbReference type="Proteomes" id="UP000250321"/>
    </source>
</evidence>
<evidence type="ECO:0000256" key="1">
    <source>
        <dbReference type="SAM" id="MobiDB-lite"/>
    </source>
</evidence>
<feature type="region of interest" description="Disordered" evidence="1">
    <location>
        <begin position="85"/>
        <end position="105"/>
    </location>
</feature>
<accession>A0A314UZT2</accession>
<proteinExistence type="predicted"/>
<gene>
    <name evidence="2" type="ORF">Pyn_17119</name>
</gene>
<protein>
    <submittedName>
        <fullName evidence="2">Uncharacterized protein</fullName>
    </submittedName>
</protein>
<keyword evidence="3" id="KW-1185">Reference proteome</keyword>
<dbReference type="AlphaFoldDB" id="A0A314UZT2"/>
<name>A0A314UZT2_PRUYE</name>
<sequence>MGSMEEIASSNIVSSVLENISTQIALKQVSESHVDELPKQTSDLKEGSAEVGTTAMVSTNEIASSNIVSSEQENFTTLTALKQVSESHVDELPKPTENSKEGLEE</sequence>
<comment type="caution">
    <text evidence="2">The sequence shown here is derived from an EMBL/GenBank/DDBJ whole genome shotgun (WGS) entry which is preliminary data.</text>
</comment>
<evidence type="ECO:0000313" key="2">
    <source>
        <dbReference type="EMBL" id="PQM43057.1"/>
    </source>
</evidence>
<organism evidence="2 3">
    <name type="scientific">Prunus yedoensis var. nudiflora</name>
    <dbReference type="NCBI Taxonomy" id="2094558"/>
    <lineage>
        <taxon>Eukaryota</taxon>
        <taxon>Viridiplantae</taxon>
        <taxon>Streptophyta</taxon>
        <taxon>Embryophyta</taxon>
        <taxon>Tracheophyta</taxon>
        <taxon>Spermatophyta</taxon>
        <taxon>Magnoliopsida</taxon>
        <taxon>eudicotyledons</taxon>
        <taxon>Gunneridae</taxon>
        <taxon>Pentapetalae</taxon>
        <taxon>rosids</taxon>
        <taxon>fabids</taxon>
        <taxon>Rosales</taxon>
        <taxon>Rosaceae</taxon>
        <taxon>Amygdaloideae</taxon>
        <taxon>Amygdaleae</taxon>
        <taxon>Prunus</taxon>
    </lineage>
</organism>